<evidence type="ECO:0000313" key="11">
    <source>
        <dbReference type="Proteomes" id="UP000605986"/>
    </source>
</evidence>
<dbReference type="SMART" id="SM00275">
    <property type="entry name" value="G_alpha"/>
    <property type="match status" value="1"/>
</dbReference>
<evidence type="ECO:0000256" key="3">
    <source>
        <dbReference type="ARBA" id="ARBA00022723"/>
    </source>
</evidence>
<keyword evidence="7" id="KW-0807">Transducer</keyword>
<evidence type="ECO:0000256" key="5">
    <source>
        <dbReference type="ARBA" id="ARBA00022842"/>
    </source>
</evidence>
<evidence type="ECO:0000256" key="8">
    <source>
        <dbReference type="PIRSR" id="PIRSR601019-1"/>
    </source>
</evidence>
<dbReference type="InterPro" id="IPR002975">
    <property type="entry name" value="Fungi_Gprotein_alpha"/>
</dbReference>
<comment type="caution">
    <text evidence="10">The sequence shown here is derived from an EMBL/GenBank/DDBJ whole genome shotgun (WGS) entry which is preliminary data.</text>
</comment>
<gene>
    <name evidence="10" type="ORF">F53441_5792</name>
</gene>
<dbReference type="GO" id="GO:0031683">
    <property type="term" value="F:G-protein beta/gamma-subunit complex binding"/>
    <property type="evidence" value="ECO:0007669"/>
    <property type="project" value="InterPro"/>
</dbReference>
<dbReference type="SUPFAM" id="SSF47895">
    <property type="entry name" value="Transducin (alpha subunit), insertion domain"/>
    <property type="match status" value="1"/>
</dbReference>
<comment type="similarity">
    <text evidence="1">Belongs to the G-alpha family. G(q) subfamily.</text>
</comment>
<feature type="binding site" evidence="8">
    <location>
        <begin position="226"/>
        <end position="230"/>
    </location>
    <ligand>
        <name>GTP</name>
        <dbReference type="ChEBI" id="CHEBI:37565"/>
    </ligand>
</feature>
<keyword evidence="3 9" id="KW-0479">Metal-binding</keyword>
<feature type="binding site" evidence="9">
    <location>
        <position position="66"/>
    </location>
    <ligand>
        <name>Mg(2+)</name>
        <dbReference type="ChEBI" id="CHEBI:18420"/>
    </ligand>
</feature>
<dbReference type="PRINTS" id="PR00318">
    <property type="entry name" value="GPROTEINA"/>
</dbReference>
<dbReference type="Gene3D" id="3.40.50.300">
    <property type="entry name" value="P-loop containing nucleotide triphosphate hydrolases"/>
    <property type="match status" value="1"/>
</dbReference>
<dbReference type="Gene3D" id="1.10.400.10">
    <property type="entry name" value="GI Alpha 1, domain 2-like"/>
    <property type="match status" value="1"/>
</dbReference>
<evidence type="ECO:0000313" key="10">
    <source>
        <dbReference type="EMBL" id="KAF4451182.1"/>
    </source>
</evidence>
<feature type="binding site" evidence="8">
    <location>
        <begin position="62"/>
        <end position="67"/>
    </location>
    <ligand>
        <name>GTP</name>
        <dbReference type="ChEBI" id="CHEBI:37565"/>
    </ligand>
</feature>
<organism evidence="10 11">
    <name type="scientific">Fusarium austroafricanum</name>
    <dbReference type="NCBI Taxonomy" id="2364996"/>
    <lineage>
        <taxon>Eukaryota</taxon>
        <taxon>Fungi</taxon>
        <taxon>Dikarya</taxon>
        <taxon>Ascomycota</taxon>
        <taxon>Pezizomycotina</taxon>
        <taxon>Sordariomycetes</taxon>
        <taxon>Hypocreomycetidae</taxon>
        <taxon>Hypocreales</taxon>
        <taxon>Nectriaceae</taxon>
        <taxon>Fusarium</taxon>
        <taxon>Fusarium concolor species complex</taxon>
    </lineage>
</organism>
<dbReference type="EMBL" id="JAADJG010000227">
    <property type="protein sequence ID" value="KAF4451182.1"/>
    <property type="molecule type" value="Genomic_DNA"/>
</dbReference>
<evidence type="ECO:0000256" key="9">
    <source>
        <dbReference type="PIRSR" id="PIRSR601019-2"/>
    </source>
</evidence>
<protein>
    <submittedName>
        <fullName evidence="10">Guanine nucleotide-binding protein alpha-2 subunit</fullName>
    </submittedName>
</protein>
<dbReference type="GO" id="GO:0000750">
    <property type="term" value="P:pheromone-dependent signal transduction involved in conjugation with cellular fusion"/>
    <property type="evidence" value="ECO:0007669"/>
    <property type="project" value="TreeGrafter"/>
</dbReference>
<dbReference type="OrthoDB" id="5817230at2759"/>
<accession>A0A8H4KIX2</accession>
<dbReference type="GO" id="GO:0005834">
    <property type="term" value="C:heterotrimeric G-protein complex"/>
    <property type="evidence" value="ECO:0007669"/>
    <property type="project" value="InterPro"/>
</dbReference>
<keyword evidence="6 8" id="KW-0342">GTP-binding</keyword>
<dbReference type="Proteomes" id="UP000605986">
    <property type="component" value="Unassembled WGS sequence"/>
</dbReference>
<evidence type="ECO:0000256" key="6">
    <source>
        <dbReference type="ARBA" id="ARBA00023134"/>
    </source>
</evidence>
<dbReference type="PRINTS" id="PR01241">
    <property type="entry name" value="GPROTEINAFNG"/>
</dbReference>
<dbReference type="AlphaFoldDB" id="A0A8H4KIX2"/>
<dbReference type="Pfam" id="PF00503">
    <property type="entry name" value="G-alpha"/>
    <property type="match status" value="1"/>
</dbReference>
<dbReference type="InterPro" id="IPR001019">
    <property type="entry name" value="Gprotein_alpha_su"/>
</dbReference>
<dbReference type="CDD" id="cd00066">
    <property type="entry name" value="G-alpha"/>
    <property type="match status" value="1"/>
</dbReference>
<evidence type="ECO:0000256" key="4">
    <source>
        <dbReference type="ARBA" id="ARBA00022741"/>
    </source>
</evidence>
<dbReference type="GO" id="GO:0046872">
    <property type="term" value="F:metal ion binding"/>
    <property type="evidence" value="ECO:0007669"/>
    <property type="project" value="UniProtKB-KW"/>
</dbReference>
<reference evidence="10" key="1">
    <citation type="submission" date="2020-01" db="EMBL/GenBank/DDBJ databases">
        <title>Identification and distribution of gene clusters putatively required for synthesis of sphingolipid metabolism inhibitors in phylogenetically diverse species of the filamentous fungus Fusarium.</title>
        <authorList>
            <person name="Kim H.-S."/>
            <person name="Busman M."/>
            <person name="Brown D.W."/>
            <person name="Divon H."/>
            <person name="Uhlig S."/>
            <person name="Proctor R.H."/>
        </authorList>
    </citation>
    <scope>NUCLEOTIDE SEQUENCE</scope>
    <source>
        <strain evidence="10">NRRL 53441</strain>
    </source>
</reference>
<feature type="binding site" evidence="8">
    <location>
        <position position="353"/>
    </location>
    <ligand>
        <name>GTP</name>
        <dbReference type="ChEBI" id="CHEBI:37565"/>
    </ligand>
</feature>
<dbReference type="InterPro" id="IPR027417">
    <property type="entry name" value="P-loop_NTPase"/>
</dbReference>
<name>A0A8H4KIX2_9HYPO</name>
<dbReference type="PROSITE" id="PS51882">
    <property type="entry name" value="G_ALPHA"/>
    <property type="match status" value="1"/>
</dbReference>
<evidence type="ECO:0000256" key="1">
    <source>
        <dbReference type="ARBA" id="ARBA00007976"/>
    </source>
</evidence>
<dbReference type="GO" id="GO:0003924">
    <property type="term" value="F:GTPase activity"/>
    <property type="evidence" value="ECO:0007669"/>
    <property type="project" value="InterPro"/>
</dbReference>
<evidence type="ECO:0000256" key="7">
    <source>
        <dbReference type="ARBA" id="ARBA00023224"/>
    </source>
</evidence>
<sequence length="380" mass="43854">MCFGSRDKGDRGLARSRDIDKQLRQDEKRLSKEVKLLLLGRDGLIAPWHKSRLTRQQTGAGESGKSTVLKQMKLIYSQGFSKNEKLEWKPVIFNNIVQSFKVIAEAMSEHDLQFDNPDNEASQFLFSLGITTQSHYPNDDPHETMPVDYLEPIKSLWVDGGVRSAIGMGNEYALHDNLTYFIEDIDRLWAEDYVPDDQDLLRSRLRTTGITETIFDLGQLTYRMFDVGGQRSERKKWIHCFENVNCLLFLVAISGYDQCLVEDKDGNQMNEALMLWESIANSHWFARSALILFLNKMDLFKEKLPKSPITNHGFTDYHGPKDDYKAASKYFLDKFKALNRNTEKEIYGHFTNATDTNLLKITMASVQDMIIQRNLKQLIL</sequence>
<evidence type="ECO:0000256" key="2">
    <source>
        <dbReference type="ARBA" id="ARBA00011356"/>
    </source>
</evidence>
<feature type="binding site" evidence="9">
    <location>
        <position position="207"/>
    </location>
    <ligand>
        <name>Mg(2+)</name>
        <dbReference type="ChEBI" id="CHEBI:18420"/>
    </ligand>
</feature>
<keyword evidence="5 9" id="KW-0460">Magnesium</keyword>
<proteinExistence type="inferred from homology"/>
<dbReference type="GO" id="GO:0001664">
    <property type="term" value="F:G protein-coupled receptor binding"/>
    <property type="evidence" value="ECO:0007669"/>
    <property type="project" value="InterPro"/>
</dbReference>
<dbReference type="PANTHER" id="PTHR10218">
    <property type="entry name" value="GTP-BINDING PROTEIN ALPHA SUBUNIT"/>
    <property type="match status" value="1"/>
</dbReference>
<dbReference type="FunFam" id="3.40.50.300:FF:000051">
    <property type="entry name" value="Guanine nucleotide-binding protein subunit alpha"/>
    <property type="match status" value="1"/>
</dbReference>
<dbReference type="GO" id="GO:0007186">
    <property type="term" value="P:G protein-coupled receptor signaling pathway"/>
    <property type="evidence" value="ECO:0007669"/>
    <property type="project" value="InterPro"/>
</dbReference>
<dbReference type="GO" id="GO:0005525">
    <property type="term" value="F:GTP binding"/>
    <property type="evidence" value="ECO:0007669"/>
    <property type="project" value="UniProtKB-KW"/>
</dbReference>
<keyword evidence="4 8" id="KW-0547">Nucleotide-binding</keyword>
<feature type="binding site" evidence="8">
    <location>
        <begin position="201"/>
        <end position="207"/>
    </location>
    <ligand>
        <name>GTP</name>
        <dbReference type="ChEBI" id="CHEBI:37565"/>
    </ligand>
</feature>
<comment type="subunit">
    <text evidence="2">G proteins are composed of 3 units; alpha, beta and gamma. The alpha chain contains the guanine nucleotide binding site.</text>
</comment>
<dbReference type="InterPro" id="IPR011025">
    <property type="entry name" value="GproteinA_insert"/>
</dbReference>
<keyword evidence="11" id="KW-1185">Reference proteome</keyword>
<dbReference type="GO" id="GO:0005737">
    <property type="term" value="C:cytoplasm"/>
    <property type="evidence" value="ECO:0007669"/>
    <property type="project" value="TreeGrafter"/>
</dbReference>
<dbReference type="PANTHER" id="PTHR10218:SF242">
    <property type="entry name" value="GUANINE NUCLEOTIDE-BINDING PROTEIN ALPHA-1 SUBUNIT"/>
    <property type="match status" value="1"/>
</dbReference>
<feature type="binding site" evidence="8">
    <location>
        <begin position="295"/>
        <end position="298"/>
    </location>
    <ligand>
        <name>GTP</name>
        <dbReference type="ChEBI" id="CHEBI:37565"/>
    </ligand>
</feature>
<dbReference type="SUPFAM" id="SSF52540">
    <property type="entry name" value="P-loop containing nucleoside triphosphate hydrolases"/>
    <property type="match status" value="1"/>
</dbReference>